<dbReference type="GO" id="GO:0006950">
    <property type="term" value="P:response to stress"/>
    <property type="evidence" value="ECO:0007669"/>
    <property type="project" value="UniProtKB-ARBA"/>
</dbReference>
<feature type="region of interest" description="Disordered" evidence="1">
    <location>
        <begin position="21"/>
        <end position="40"/>
    </location>
</feature>
<dbReference type="Pfam" id="PF14561">
    <property type="entry name" value="TPR_20"/>
    <property type="match status" value="1"/>
</dbReference>
<feature type="compositionally biased region" description="Low complexity" evidence="1">
    <location>
        <begin position="163"/>
        <end position="172"/>
    </location>
</feature>
<keyword evidence="4" id="KW-1185">Reference proteome</keyword>
<dbReference type="AlphaFoldDB" id="A0A1I2HPA1"/>
<protein>
    <submittedName>
        <fullName evidence="3">Putative thioredoxin</fullName>
    </submittedName>
</protein>
<feature type="region of interest" description="Disordered" evidence="1">
    <location>
        <begin position="152"/>
        <end position="178"/>
    </location>
</feature>
<dbReference type="CDD" id="cd02956">
    <property type="entry name" value="ybbN"/>
    <property type="match status" value="1"/>
</dbReference>
<gene>
    <name evidence="3" type="ORF">SAMN04488035_2432</name>
</gene>
<reference evidence="4" key="1">
    <citation type="submission" date="2016-10" db="EMBL/GenBank/DDBJ databases">
        <authorList>
            <person name="Varghese N."/>
            <person name="Submissions S."/>
        </authorList>
    </citation>
    <scope>NUCLEOTIDE SEQUENCE [LARGE SCALE GENOMIC DNA]</scope>
    <source>
        <strain evidence="4">DSM 19083</strain>
    </source>
</reference>
<evidence type="ECO:0000313" key="4">
    <source>
        <dbReference type="Proteomes" id="UP000198520"/>
    </source>
</evidence>
<dbReference type="RefSeq" id="WP_093379145.1">
    <property type="nucleotide sequence ID" value="NZ_BNAN01000004.1"/>
</dbReference>
<dbReference type="OrthoDB" id="5181746at2"/>
<dbReference type="EMBL" id="FONZ01000004">
    <property type="protein sequence ID" value="SFF30657.1"/>
    <property type="molecule type" value="Genomic_DNA"/>
</dbReference>
<dbReference type="SUPFAM" id="SSF48452">
    <property type="entry name" value="TPR-like"/>
    <property type="match status" value="1"/>
</dbReference>
<dbReference type="Proteomes" id="UP000198520">
    <property type="component" value="Unassembled WGS sequence"/>
</dbReference>
<organism evidence="3 4">
    <name type="scientific">Flavimobilis marinus</name>
    <dbReference type="NCBI Taxonomy" id="285351"/>
    <lineage>
        <taxon>Bacteria</taxon>
        <taxon>Bacillati</taxon>
        <taxon>Actinomycetota</taxon>
        <taxon>Actinomycetes</taxon>
        <taxon>Micrococcales</taxon>
        <taxon>Jonesiaceae</taxon>
        <taxon>Flavimobilis</taxon>
    </lineage>
</organism>
<evidence type="ECO:0000313" key="3">
    <source>
        <dbReference type="EMBL" id="SFF30657.1"/>
    </source>
</evidence>
<proteinExistence type="predicted"/>
<dbReference type="Pfam" id="PF00085">
    <property type="entry name" value="Thioredoxin"/>
    <property type="match status" value="1"/>
</dbReference>
<name>A0A1I2HPA1_9MICO</name>
<evidence type="ECO:0000259" key="2">
    <source>
        <dbReference type="Pfam" id="PF00085"/>
    </source>
</evidence>
<evidence type="ECO:0000256" key="1">
    <source>
        <dbReference type="SAM" id="MobiDB-lite"/>
    </source>
</evidence>
<feature type="domain" description="Thioredoxin" evidence="2">
    <location>
        <begin position="83"/>
        <end position="143"/>
    </location>
</feature>
<dbReference type="InterPro" id="IPR011990">
    <property type="entry name" value="TPR-like_helical_dom_sf"/>
</dbReference>
<dbReference type="STRING" id="285351.SAMN04488035_2432"/>
<dbReference type="InterPro" id="IPR013766">
    <property type="entry name" value="Thioredoxin_domain"/>
</dbReference>
<accession>A0A1I2HPA1</accession>
<dbReference type="Gene3D" id="3.40.30.10">
    <property type="entry name" value="Glutaredoxin"/>
    <property type="match status" value="1"/>
</dbReference>
<dbReference type="Gene3D" id="1.25.40.10">
    <property type="entry name" value="Tetratricopeptide repeat domain"/>
    <property type="match status" value="1"/>
</dbReference>
<dbReference type="Pfam" id="PF14559">
    <property type="entry name" value="TPR_19"/>
    <property type="match status" value="1"/>
</dbReference>
<sequence length="314" mass="32596">MTQPIPDPRLDVRGAVDLASFGRPSAPPPGAPGGAPAAGGVVEDVTTQTFPALVDRSREVPVVALLWIATDEAIARFGALLGTVVESYGGRLLLARIDVQEHPTIGQAFQVQGVPTVVAILGGQPVPLFQGAADEAQVREVLDQVLTAAESNGITGRVDGTSDPEQADAPAADPEPELPPLHAAAYEAIEEGDLDSAIAAYTQALKEDPRDAQAAAGLANVQLLARTATANLAAVREAAAQQPDDVAAQLAAADLDLVGGHVEDALGRLLELVARVGGDEREPLRVRLLDYFAILGPQDPRVAPARRRLATALY</sequence>
<dbReference type="InterPro" id="IPR036249">
    <property type="entry name" value="Thioredoxin-like_sf"/>
</dbReference>
<dbReference type="SUPFAM" id="SSF52833">
    <property type="entry name" value="Thioredoxin-like"/>
    <property type="match status" value="1"/>
</dbReference>